<proteinExistence type="predicted"/>
<dbReference type="AlphaFoldDB" id="A0A7C5M1S5"/>
<gene>
    <name evidence="1" type="ORF">ENJ42_07735</name>
</gene>
<sequence length="63" mass="7095">MNSLTKHPTTGEHLEGTFDTRPYRARIERLAYSAGQKGVGPKLLIKTARMVVRLNKAVRKMEA</sequence>
<accession>A0A7C5M1S5</accession>
<evidence type="ECO:0000313" key="1">
    <source>
        <dbReference type="EMBL" id="HHL43491.1"/>
    </source>
</evidence>
<name>A0A7C5M1S5_9PROT</name>
<organism evidence="1">
    <name type="scientific">Hellea balneolensis</name>
    <dbReference type="NCBI Taxonomy" id="287478"/>
    <lineage>
        <taxon>Bacteria</taxon>
        <taxon>Pseudomonadati</taxon>
        <taxon>Pseudomonadota</taxon>
        <taxon>Alphaproteobacteria</taxon>
        <taxon>Maricaulales</taxon>
        <taxon>Robiginitomaculaceae</taxon>
        <taxon>Hellea</taxon>
    </lineage>
</organism>
<dbReference type="EMBL" id="DRMJ01000402">
    <property type="protein sequence ID" value="HHL43491.1"/>
    <property type="molecule type" value="Genomic_DNA"/>
</dbReference>
<comment type="caution">
    <text evidence="1">The sequence shown here is derived from an EMBL/GenBank/DDBJ whole genome shotgun (WGS) entry which is preliminary data.</text>
</comment>
<dbReference type="Proteomes" id="UP000885830">
    <property type="component" value="Unassembled WGS sequence"/>
</dbReference>
<reference evidence="1" key="1">
    <citation type="journal article" date="2020" name="mSystems">
        <title>Genome- and Community-Level Interaction Insights into Carbon Utilization and Element Cycling Functions of Hydrothermarchaeota in Hydrothermal Sediment.</title>
        <authorList>
            <person name="Zhou Z."/>
            <person name="Liu Y."/>
            <person name="Xu W."/>
            <person name="Pan J."/>
            <person name="Luo Z.H."/>
            <person name="Li M."/>
        </authorList>
    </citation>
    <scope>NUCLEOTIDE SEQUENCE [LARGE SCALE GENOMIC DNA]</scope>
    <source>
        <strain evidence="1">HyVt-485</strain>
    </source>
</reference>
<protein>
    <submittedName>
        <fullName evidence="1">Uncharacterized protein</fullName>
    </submittedName>
</protein>
<feature type="non-terminal residue" evidence="1">
    <location>
        <position position="63"/>
    </location>
</feature>